<dbReference type="FunFam" id="3.30.2160.10:FF:000004">
    <property type="entry name" value="probable E3 ubiquitin-protein ligase HERC4 isoform X1"/>
    <property type="match status" value="1"/>
</dbReference>
<dbReference type="InterPro" id="IPR000569">
    <property type="entry name" value="HECT_dom"/>
</dbReference>
<dbReference type="InterPro" id="IPR044611">
    <property type="entry name" value="E3A/B/C-like"/>
</dbReference>
<feature type="compositionally biased region" description="Basic and acidic residues" evidence="8">
    <location>
        <begin position="186"/>
        <end position="209"/>
    </location>
</feature>
<dbReference type="Gene3D" id="3.30.2160.10">
    <property type="entry name" value="Hect, E3 ligase catalytic domain"/>
    <property type="match status" value="1"/>
</dbReference>
<dbReference type="InterPro" id="IPR042556">
    <property type="entry name" value="AZUL_sf"/>
</dbReference>
<evidence type="ECO:0000256" key="1">
    <source>
        <dbReference type="ARBA" id="ARBA00000885"/>
    </source>
</evidence>
<dbReference type="GO" id="GO:0005737">
    <property type="term" value="C:cytoplasm"/>
    <property type="evidence" value="ECO:0007669"/>
    <property type="project" value="UniProtKB-SubCell"/>
</dbReference>
<proteinExistence type="predicted"/>
<dbReference type="STRING" id="51511.ENSCSAVP00000017217"/>
<dbReference type="PANTHER" id="PTHR45700:SF8">
    <property type="entry name" value="HECT-TYPE E3 UBIQUITIN TRANSFERASE"/>
    <property type="match status" value="1"/>
</dbReference>
<dbReference type="GeneTree" id="ENSGT00940000155050"/>
<dbReference type="FunCoup" id="H2ZI01">
    <property type="interactions" value="248"/>
</dbReference>
<reference evidence="10" key="3">
    <citation type="submission" date="2025-09" db="UniProtKB">
        <authorList>
            <consortium name="Ensembl"/>
        </authorList>
    </citation>
    <scope>IDENTIFICATION</scope>
</reference>
<evidence type="ECO:0000256" key="3">
    <source>
        <dbReference type="ARBA" id="ARBA00012485"/>
    </source>
</evidence>
<dbReference type="eggNOG" id="KOG0941">
    <property type="taxonomic scope" value="Eukaryota"/>
</dbReference>
<dbReference type="CDD" id="cd00078">
    <property type="entry name" value="HECTc"/>
    <property type="match status" value="1"/>
</dbReference>
<dbReference type="Pfam" id="PF00632">
    <property type="entry name" value="HECT"/>
    <property type="match status" value="1"/>
</dbReference>
<dbReference type="GO" id="GO:0061630">
    <property type="term" value="F:ubiquitin protein ligase activity"/>
    <property type="evidence" value="ECO:0007669"/>
    <property type="project" value="UniProtKB-EC"/>
</dbReference>
<evidence type="ECO:0000256" key="5">
    <source>
        <dbReference type="ARBA" id="ARBA00022679"/>
    </source>
</evidence>
<feature type="domain" description="HECT" evidence="9">
    <location>
        <begin position="538"/>
        <end position="866"/>
    </location>
</feature>
<name>H2ZI01_CIOSA</name>
<dbReference type="PROSITE" id="PS50237">
    <property type="entry name" value="HECT"/>
    <property type="match status" value="1"/>
</dbReference>
<dbReference type="Gene3D" id="3.90.1750.10">
    <property type="entry name" value="Hect, E3 ligase catalytic domains"/>
    <property type="match status" value="1"/>
</dbReference>
<evidence type="ECO:0000259" key="9">
    <source>
        <dbReference type="PROSITE" id="PS50237"/>
    </source>
</evidence>
<dbReference type="OMA" id="GDCTNEF"/>
<dbReference type="InterPro" id="IPR035983">
    <property type="entry name" value="Hect_E3_ubiquitin_ligase"/>
</dbReference>
<accession>H2ZI01</accession>
<evidence type="ECO:0000256" key="2">
    <source>
        <dbReference type="ARBA" id="ARBA00004496"/>
    </source>
</evidence>
<dbReference type="EC" id="2.3.2.26" evidence="3"/>
<feature type="compositionally biased region" description="Polar residues" evidence="8">
    <location>
        <begin position="174"/>
        <end position="185"/>
    </location>
</feature>
<keyword evidence="4" id="KW-0963">Cytoplasm</keyword>
<keyword evidence="11" id="KW-1185">Reference proteome</keyword>
<dbReference type="Ensembl" id="ENSCSAVT00000017405.1">
    <property type="protein sequence ID" value="ENSCSAVP00000017217.1"/>
    <property type="gene ID" value="ENSCSAVG00000010128.1"/>
</dbReference>
<comment type="subcellular location">
    <subcellularLocation>
        <location evidence="2">Cytoplasm</location>
    </subcellularLocation>
</comment>
<dbReference type="Proteomes" id="UP000007875">
    <property type="component" value="Unassembled WGS sequence"/>
</dbReference>
<dbReference type="InParanoid" id="H2ZI01"/>
<reference evidence="10" key="2">
    <citation type="submission" date="2025-08" db="UniProtKB">
        <authorList>
            <consortium name="Ensembl"/>
        </authorList>
    </citation>
    <scope>IDENTIFICATION</scope>
</reference>
<comment type="catalytic activity">
    <reaction evidence="1">
        <text>S-ubiquitinyl-[E2 ubiquitin-conjugating enzyme]-L-cysteine + [acceptor protein]-L-lysine = [E2 ubiquitin-conjugating enzyme]-L-cysteine + N(6)-ubiquitinyl-[acceptor protein]-L-lysine.</text>
        <dbReference type="EC" id="2.3.2.26"/>
    </reaction>
</comment>
<sequence>EESGPGESSLTMSKRTALKLRIQQFFAQLTQGCGRQHCPNENCASNSTIKQLSCDEAAVQAIHLASSKAELCSENHRSKIARTDASDSIEIRMNINDKKGISSADSSTQTIQPEQYCTTKQKIHENGYIPELKQAISNIFSNSKLLNRYEKIFALKTDLREEIAQGTETDKQWDSSAKMSVGSSDDQSKEDTVVEKETASEKSVSKKPDPQTVPYLPTVDVVFFRTLFARISEDAVLETVLHESLVKLVNLAEKAICTNPNEYKSDPNYLNMIVILLECPLLQSPESLEEMFPKFLKIVAKLPLAANVALAHHWSRYDGAQLKNVIETIQQLIAYQVAMHYLDQTDLVAHEDQRIIDASKCLNILFFASILGGEVDRTVDEKGAAEAQSMRNAPREEEAEFHLGLMDVRQVSFNPRNAQLGTELKLTKLDSVAPLVPRVEFVNEALNDVIKIDKDYANYRVSQQGSNKFSFLHYQFLLTTLNKTTYLFYDNRVRIERRRTLMSSLFAGSAINPFLKIQVRRTHIINDTLVQLEMAAEDLKNLRKQLYVEFDGEEGADEGGVSKEFFALMVEEIFNPANGTFILVEESQLFWFNPQSFEGLMQYKLIGIILGLAIYNNCILEIKFPSFVYKKLLGRKARFRDIKDLHPVIYQSLCSLLEYTGDVEDDLMLTFQVEHQDVFGCTHHHDLKEGGVNIPVTKLNRQEYVDMYSDWLLNTSIEEQFNAFLGGFELVLSQSPLKYLFEASELELLLCGSEHYDFNALEESAEYDGGFTKDSQTVKDFWSVLHELSDEEKKTLLQFSTGSDRAPVGGLAKLKMILAKNGPDSDRLPTAHTCFNVILLPDYKNKKKLRELLLKAIKYSKGFGML</sequence>
<dbReference type="InterPro" id="IPR032353">
    <property type="entry name" value="AZUL"/>
</dbReference>
<organism evidence="10 11">
    <name type="scientific">Ciona savignyi</name>
    <name type="common">Pacific transparent sea squirt</name>
    <dbReference type="NCBI Taxonomy" id="51511"/>
    <lineage>
        <taxon>Eukaryota</taxon>
        <taxon>Metazoa</taxon>
        <taxon>Chordata</taxon>
        <taxon>Tunicata</taxon>
        <taxon>Ascidiacea</taxon>
        <taxon>Phlebobranchia</taxon>
        <taxon>Cionidae</taxon>
        <taxon>Ciona</taxon>
    </lineage>
</organism>
<dbReference type="Gene3D" id="6.10.130.10">
    <property type="entry name" value="Ubiquitin-protein ligase E3A, N-terminal zinc-binding domain (AZUL)"/>
    <property type="match status" value="1"/>
</dbReference>
<protein>
    <recommendedName>
        <fullName evidence="3">HECT-type E3 ubiquitin transferase</fullName>
        <ecNumber evidence="3">2.3.2.26</ecNumber>
    </recommendedName>
</protein>
<dbReference type="GO" id="GO:0000209">
    <property type="term" value="P:protein polyubiquitination"/>
    <property type="evidence" value="ECO:0007669"/>
    <property type="project" value="InterPro"/>
</dbReference>
<dbReference type="SUPFAM" id="SSF56204">
    <property type="entry name" value="Hect, E3 ligase catalytic domain"/>
    <property type="match status" value="1"/>
</dbReference>
<evidence type="ECO:0000313" key="10">
    <source>
        <dbReference type="Ensembl" id="ENSCSAVP00000017217.1"/>
    </source>
</evidence>
<feature type="region of interest" description="Disordered" evidence="8">
    <location>
        <begin position="166"/>
        <end position="209"/>
    </location>
</feature>
<dbReference type="PANTHER" id="PTHR45700">
    <property type="entry name" value="UBIQUITIN-PROTEIN LIGASE E3C"/>
    <property type="match status" value="1"/>
</dbReference>
<evidence type="ECO:0000256" key="7">
    <source>
        <dbReference type="PROSITE-ProRule" id="PRU00104"/>
    </source>
</evidence>
<evidence type="ECO:0000313" key="11">
    <source>
        <dbReference type="Proteomes" id="UP000007875"/>
    </source>
</evidence>
<evidence type="ECO:0000256" key="4">
    <source>
        <dbReference type="ARBA" id="ARBA00022490"/>
    </source>
</evidence>
<feature type="active site" description="Glycyl thioester intermediate" evidence="7">
    <location>
        <position position="834"/>
    </location>
</feature>
<reference evidence="11" key="1">
    <citation type="submission" date="2003-08" db="EMBL/GenBank/DDBJ databases">
        <authorList>
            <person name="Birren B."/>
            <person name="Nusbaum C."/>
            <person name="Abebe A."/>
            <person name="Abouelleil A."/>
            <person name="Adekoya E."/>
            <person name="Ait-zahra M."/>
            <person name="Allen N."/>
            <person name="Allen T."/>
            <person name="An P."/>
            <person name="Anderson M."/>
            <person name="Anderson S."/>
            <person name="Arachchi H."/>
            <person name="Armbruster J."/>
            <person name="Bachantsang P."/>
            <person name="Baldwin J."/>
            <person name="Barry A."/>
            <person name="Bayul T."/>
            <person name="Blitshsteyn B."/>
            <person name="Bloom T."/>
            <person name="Blye J."/>
            <person name="Boguslavskiy L."/>
            <person name="Borowsky M."/>
            <person name="Boukhgalter B."/>
            <person name="Brunache A."/>
            <person name="Butler J."/>
            <person name="Calixte N."/>
            <person name="Calvo S."/>
            <person name="Camarata J."/>
            <person name="Campo K."/>
            <person name="Chang J."/>
            <person name="Cheshatsang Y."/>
            <person name="Citroen M."/>
            <person name="Collymore A."/>
            <person name="Considine T."/>
            <person name="Cook A."/>
            <person name="Cooke P."/>
            <person name="Corum B."/>
            <person name="Cuomo C."/>
            <person name="David R."/>
            <person name="Dawoe T."/>
            <person name="Degray S."/>
            <person name="Dodge S."/>
            <person name="Dooley K."/>
            <person name="Dorje P."/>
            <person name="Dorjee K."/>
            <person name="Dorris L."/>
            <person name="Duffey N."/>
            <person name="Dupes A."/>
            <person name="Elkins T."/>
            <person name="Engels R."/>
            <person name="Erickson J."/>
            <person name="Farina A."/>
            <person name="Faro S."/>
            <person name="Ferreira P."/>
            <person name="Fischer H."/>
            <person name="Fitzgerald M."/>
            <person name="Foley K."/>
            <person name="Gage D."/>
            <person name="Galagan J."/>
            <person name="Gearin G."/>
            <person name="Gnerre S."/>
            <person name="Gnirke A."/>
            <person name="Goyette A."/>
            <person name="Graham J."/>
            <person name="Grandbois E."/>
            <person name="Gyaltsen K."/>
            <person name="Hafez N."/>
            <person name="Hagopian D."/>
            <person name="Hagos B."/>
            <person name="Hall J."/>
            <person name="Hatcher B."/>
            <person name="Heller A."/>
            <person name="Higgins H."/>
            <person name="Honan T."/>
            <person name="Horn A."/>
            <person name="Houde N."/>
            <person name="Hughes L."/>
            <person name="Hulme W."/>
            <person name="Husby E."/>
            <person name="Iliev I."/>
            <person name="Jaffe D."/>
            <person name="Jones C."/>
            <person name="Kamal M."/>
            <person name="Kamat A."/>
            <person name="Kamvysselis M."/>
            <person name="Karlsson E."/>
            <person name="Kells C."/>
            <person name="Kieu A."/>
            <person name="Kisner P."/>
            <person name="Kodira C."/>
            <person name="Kulbokas E."/>
            <person name="Labutti K."/>
            <person name="Lama D."/>
            <person name="Landers T."/>
            <person name="Leger J."/>
            <person name="Levine S."/>
            <person name="Lewis D."/>
            <person name="Lewis T."/>
            <person name="Lindblad-toh K."/>
            <person name="Liu X."/>
            <person name="Lokyitsang T."/>
            <person name="Lokyitsang Y."/>
            <person name="Lucien O."/>
            <person name="Lui A."/>
            <person name="Ma L.J."/>
            <person name="Mabbitt R."/>
            <person name="Macdonald J."/>
            <person name="Maclean C."/>
            <person name="Major J."/>
            <person name="Manning J."/>
            <person name="Marabella R."/>
            <person name="Maru K."/>
            <person name="Matthews C."/>
            <person name="Mauceli E."/>
            <person name="Mccarthy M."/>
            <person name="Mcdonough S."/>
            <person name="Mcghee T."/>
            <person name="Meldrim J."/>
            <person name="Meneus L."/>
            <person name="Mesirov J."/>
            <person name="Mihalev A."/>
            <person name="Mihova T."/>
            <person name="Mikkelsen T."/>
            <person name="Mlenga V."/>
            <person name="Moru K."/>
            <person name="Mozes J."/>
            <person name="Mulrain L."/>
            <person name="Munson G."/>
            <person name="Naylor J."/>
            <person name="Newes C."/>
            <person name="Nguyen C."/>
            <person name="Nguyen N."/>
            <person name="Nguyen T."/>
            <person name="Nicol R."/>
            <person name="Nielsen C."/>
            <person name="Nizzari M."/>
            <person name="Norbu C."/>
            <person name="Norbu N."/>
            <person name="O'donnell P."/>
            <person name="Okoawo O."/>
            <person name="O'leary S."/>
            <person name="Omotosho B."/>
            <person name="O'neill K."/>
            <person name="Osman S."/>
            <person name="Parker S."/>
            <person name="Perrin D."/>
            <person name="Phunkhang P."/>
            <person name="Piqani B."/>
            <person name="Purcell S."/>
            <person name="Rachupka T."/>
            <person name="Ramasamy U."/>
            <person name="Rameau R."/>
            <person name="Ray V."/>
            <person name="Raymond C."/>
            <person name="Retta R."/>
            <person name="Richardson S."/>
            <person name="Rise C."/>
            <person name="Rodriguez J."/>
            <person name="Rogers J."/>
            <person name="Rogov P."/>
            <person name="Rutman M."/>
            <person name="Schupbach R."/>
            <person name="Seaman C."/>
            <person name="Settipalli S."/>
            <person name="Sharpe T."/>
            <person name="Sheridan J."/>
            <person name="Sherpa N."/>
            <person name="Shi J."/>
            <person name="Smirnov S."/>
            <person name="Smith C."/>
            <person name="Sougnez C."/>
            <person name="Spencer B."/>
            <person name="Stalker J."/>
            <person name="Stange-thomann N."/>
            <person name="Stavropoulos S."/>
            <person name="Stetson K."/>
            <person name="Stone C."/>
            <person name="Stone S."/>
            <person name="Stubbs M."/>
            <person name="Talamas J."/>
            <person name="Tchuinga P."/>
            <person name="Tenzing P."/>
            <person name="Tesfaye S."/>
            <person name="Theodore J."/>
            <person name="Thoulutsang Y."/>
            <person name="Topham K."/>
            <person name="Towey S."/>
            <person name="Tsamla T."/>
            <person name="Tsomo N."/>
            <person name="Vallee D."/>
            <person name="Vassiliev H."/>
            <person name="Venkataraman V."/>
            <person name="Vinson J."/>
            <person name="Vo A."/>
            <person name="Wade C."/>
            <person name="Wang S."/>
            <person name="Wangchuk T."/>
            <person name="Wangdi T."/>
            <person name="Whittaker C."/>
            <person name="Wilkinson J."/>
            <person name="Wu Y."/>
            <person name="Wyman D."/>
            <person name="Yadav S."/>
            <person name="Yang S."/>
            <person name="Yang X."/>
            <person name="Yeager S."/>
            <person name="Yee E."/>
            <person name="Young G."/>
            <person name="Zainoun J."/>
            <person name="Zembeck L."/>
            <person name="Zimmer A."/>
            <person name="Zody M."/>
            <person name="Lander E."/>
        </authorList>
    </citation>
    <scope>NUCLEOTIDE SEQUENCE [LARGE SCALE GENOMIC DNA]</scope>
</reference>
<keyword evidence="6 7" id="KW-0833">Ubl conjugation pathway</keyword>
<dbReference type="Pfam" id="PF16558">
    <property type="entry name" value="AZUL"/>
    <property type="match status" value="1"/>
</dbReference>
<dbReference type="AlphaFoldDB" id="H2ZI01"/>
<dbReference type="Gene3D" id="3.30.2410.10">
    <property type="entry name" value="Hect, E3 ligase catalytic domain"/>
    <property type="match status" value="1"/>
</dbReference>
<dbReference type="FunFam" id="3.30.2410.10:FF:000003">
    <property type="entry name" value="probable E3 ubiquitin-protein ligase HERC4 isoform X1"/>
    <property type="match status" value="1"/>
</dbReference>
<dbReference type="SMART" id="SM00119">
    <property type="entry name" value="HECTc"/>
    <property type="match status" value="1"/>
</dbReference>
<keyword evidence="5" id="KW-0808">Transferase</keyword>
<evidence type="ECO:0000256" key="6">
    <source>
        <dbReference type="ARBA" id="ARBA00022786"/>
    </source>
</evidence>
<evidence type="ECO:0000256" key="8">
    <source>
        <dbReference type="SAM" id="MobiDB-lite"/>
    </source>
</evidence>